<dbReference type="InterPro" id="IPR029063">
    <property type="entry name" value="SAM-dependent_MTases_sf"/>
</dbReference>
<dbReference type="Gene3D" id="3.40.50.150">
    <property type="entry name" value="Vaccinia Virus protein VP39"/>
    <property type="match status" value="1"/>
</dbReference>
<name>A0ABQ3E630_9GAMM</name>
<dbReference type="GO" id="GO:0008168">
    <property type="term" value="F:methyltransferase activity"/>
    <property type="evidence" value="ECO:0007669"/>
    <property type="project" value="UniProtKB-KW"/>
</dbReference>
<comment type="caution">
    <text evidence="2">The sequence shown here is derived from an EMBL/GenBank/DDBJ whole genome shotgun (WGS) entry which is preliminary data.</text>
</comment>
<sequence length="297" mass="32785">MTEATLDADAVFSDQWLTLRESADHLARDAQLTHAVDRWLSQRATPAQPLSAARTIVDLGCGSGSNVRFLAPRLHGSQHWRLVDHDASLLAHARLRCEHLKSLDGQAVHLETRTASLDTAWSRDLEGADLVTASALFDLLAPQDVEALADACARYRCAALFALSVDGHIRFHDASGAALASDDDRFAFTALAAHQRRDKGAGPAMGSEAPRLLREIFHRHGFNLREASTPWRLGQESLPLVESLMAGWRRALEEQVPAQRNRIAHWHGQRLEAMLQGQLSLTLGHRDLLAIPREPQP</sequence>
<dbReference type="SUPFAM" id="SSF53335">
    <property type="entry name" value="S-adenosyl-L-methionine-dependent methyltransferases"/>
    <property type="match status" value="1"/>
</dbReference>
<dbReference type="GO" id="GO:0032259">
    <property type="term" value="P:methylation"/>
    <property type="evidence" value="ECO:0007669"/>
    <property type="project" value="UniProtKB-KW"/>
</dbReference>
<dbReference type="EMBL" id="BMZI01000005">
    <property type="protein sequence ID" value="GHB23736.1"/>
    <property type="molecule type" value="Genomic_DNA"/>
</dbReference>
<protein>
    <submittedName>
        <fullName evidence="2">Trans-aconitate methyltransferase</fullName>
    </submittedName>
</protein>
<feature type="domain" description="Methyltransferase" evidence="1">
    <location>
        <begin position="56"/>
        <end position="154"/>
    </location>
</feature>
<dbReference type="Pfam" id="PF13649">
    <property type="entry name" value="Methyltransf_25"/>
    <property type="match status" value="1"/>
</dbReference>
<reference evidence="3" key="1">
    <citation type="journal article" date="2019" name="Int. J. Syst. Evol. Microbiol.">
        <title>The Global Catalogue of Microorganisms (GCM) 10K type strain sequencing project: providing services to taxonomists for standard genome sequencing and annotation.</title>
        <authorList>
            <consortium name="The Broad Institute Genomics Platform"/>
            <consortium name="The Broad Institute Genome Sequencing Center for Infectious Disease"/>
            <person name="Wu L."/>
            <person name="Ma J."/>
        </authorList>
    </citation>
    <scope>NUCLEOTIDE SEQUENCE [LARGE SCALE GENOMIC DNA]</scope>
    <source>
        <strain evidence="3">KCTC 32998</strain>
    </source>
</reference>
<evidence type="ECO:0000313" key="2">
    <source>
        <dbReference type="EMBL" id="GHB23736.1"/>
    </source>
</evidence>
<dbReference type="InterPro" id="IPR041698">
    <property type="entry name" value="Methyltransf_25"/>
</dbReference>
<proteinExistence type="predicted"/>
<evidence type="ECO:0000313" key="3">
    <source>
        <dbReference type="Proteomes" id="UP000646745"/>
    </source>
</evidence>
<accession>A0ABQ3E630</accession>
<dbReference type="Proteomes" id="UP000646745">
    <property type="component" value="Unassembled WGS sequence"/>
</dbReference>
<evidence type="ECO:0000259" key="1">
    <source>
        <dbReference type="Pfam" id="PF13649"/>
    </source>
</evidence>
<dbReference type="RefSeq" id="WP_189444891.1">
    <property type="nucleotide sequence ID" value="NZ_BMZI01000005.1"/>
</dbReference>
<keyword evidence="2" id="KW-0489">Methyltransferase</keyword>
<organism evidence="2 3">
    <name type="scientific">Salinicola rhizosphaerae</name>
    <dbReference type="NCBI Taxonomy" id="1443141"/>
    <lineage>
        <taxon>Bacteria</taxon>
        <taxon>Pseudomonadati</taxon>
        <taxon>Pseudomonadota</taxon>
        <taxon>Gammaproteobacteria</taxon>
        <taxon>Oceanospirillales</taxon>
        <taxon>Halomonadaceae</taxon>
        <taxon>Salinicola</taxon>
    </lineage>
</organism>
<gene>
    <name evidence="2" type="ORF">GCM10009038_23340</name>
</gene>
<keyword evidence="3" id="KW-1185">Reference proteome</keyword>
<keyword evidence="2" id="KW-0808">Transferase</keyword>